<dbReference type="EMBL" id="EF676182">
    <property type="protein sequence ID" value="ABR16101.1"/>
    <property type="molecule type" value="mRNA"/>
</dbReference>
<accession>B8LKC1</accession>
<organism evidence="1">
    <name type="scientific">Picea sitchensis</name>
    <name type="common">Sitka spruce</name>
    <name type="synonym">Pinus sitchensis</name>
    <dbReference type="NCBI Taxonomy" id="3332"/>
    <lineage>
        <taxon>Eukaryota</taxon>
        <taxon>Viridiplantae</taxon>
        <taxon>Streptophyta</taxon>
        <taxon>Embryophyta</taxon>
        <taxon>Tracheophyta</taxon>
        <taxon>Spermatophyta</taxon>
        <taxon>Pinopsida</taxon>
        <taxon>Pinidae</taxon>
        <taxon>Conifers I</taxon>
        <taxon>Pinales</taxon>
        <taxon>Pinaceae</taxon>
        <taxon>Picea</taxon>
    </lineage>
</organism>
<protein>
    <recommendedName>
        <fullName evidence="2">UV-B-induced protein At3g17800, chloroplastic</fullName>
    </recommendedName>
</protein>
<dbReference type="InterPro" id="IPR008479">
    <property type="entry name" value="DUF760"/>
</dbReference>
<dbReference type="AlphaFoldDB" id="B8LKC1"/>
<dbReference type="PANTHER" id="PTHR31808">
    <property type="entry name" value="EXPRESSED PROTEIN"/>
    <property type="match status" value="1"/>
</dbReference>
<evidence type="ECO:0008006" key="2">
    <source>
        <dbReference type="Google" id="ProtNLM"/>
    </source>
</evidence>
<name>B8LKC1_PICSI</name>
<sequence>MECFASLTIGRGFTAGTAVSDCGRLSRSCSASRFYKDKRVCTDFQGSRDLYGKAVFKSKNWHKISGIHIARAEYHEGYVSSQFAPLELKSSAGQLLSDILQNQPHLFHVAAAKQLEELAADRDDAITRQELSSSDAYSVLHRKIAELKAHECQTAAGEVIYMLIVQKFVELNVPMVPRLVSCMENGKVDTWLPKNEELESIHSPEMLEMIREHISRILGRRGKLNIVDNRTITEIDRLTLGRVYAATIMYGYFLRRAEQRYQLEMNLETIYSYLSDADDVKKYLLHLGESKFFTRTKCLSGKDLDAIPVADPSTSSLVETRTRPRQLRDYIMSFDAESLQRCAMMRTKESVNMVEKHAEALFGRPVIHIAADGTTTFAHDDALRLTYSSLKRLLLEAVAFGSLLWDVEGYVGSIYTLSDN</sequence>
<proteinExistence type="evidence at transcript level"/>
<dbReference type="InterPro" id="IPR038925">
    <property type="entry name" value="At3g17800-like"/>
</dbReference>
<dbReference type="Pfam" id="PF05542">
    <property type="entry name" value="DUF760"/>
    <property type="match status" value="1"/>
</dbReference>
<dbReference type="PANTHER" id="PTHR31808:SF9">
    <property type="entry name" value="F21O3.2 PROTEIN"/>
    <property type="match status" value="1"/>
</dbReference>
<reference evidence="1" key="1">
    <citation type="submission" date="2007-06" db="EMBL/GenBank/DDBJ databases">
        <title>Full length cDNA sequences from Sitka Spruce (Picea sitchensis).</title>
        <authorList>
            <person name="Ralph S.G."/>
            <person name="Chun H.E."/>
            <person name="Liao N."/>
            <person name="Ali J."/>
            <person name="Reid K."/>
            <person name="Kolosova N."/>
            <person name="Cooper N."/>
            <person name="Cullis C."/>
            <person name="Jancsik S."/>
            <person name="Moore R."/>
            <person name="Mayo M."/>
            <person name="Wagner S."/>
            <person name="Holt R.A."/>
            <person name="Jones S.J.M."/>
            <person name="Marra M.A."/>
            <person name="Ritland C.E."/>
            <person name="Ritland K."/>
            <person name="Bohlmann J."/>
        </authorList>
    </citation>
    <scope>NUCLEOTIDE SEQUENCE</scope>
    <source>
        <tissue evidence="1">Green portion of the leader tissue</tissue>
    </source>
</reference>
<evidence type="ECO:0000313" key="1">
    <source>
        <dbReference type="EMBL" id="ABR16101.1"/>
    </source>
</evidence>